<dbReference type="SUPFAM" id="SSF69349">
    <property type="entry name" value="Phage fibre proteins"/>
    <property type="match status" value="1"/>
</dbReference>
<reference evidence="1" key="1">
    <citation type="journal article" date="2019" name="Phytopathology">
        <title>A Novel Group of Rhizobium tumorigenes-Like Agrobacteria Associated with Crown Gall Disease of Rhododendron and Blueberry.</title>
        <authorList>
            <person name="Kuzmanovic N."/>
            <person name="Behrens P."/>
            <person name="Idczak E."/>
            <person name="Wagner S."/>
            <person name="Gotz M."/>
            <person name="Sproer C."/>
            <person name="Bunk B."/>
            <person name="Overmann J."/>
            <person name="Smalla K."/>
        </authorList>
    </citation>
    <scope>NUCLEOTIDE SEQUENCE</scope>
    <source>
        <strain evidence="1">Rho-6.2</strain>
    </source>
</reference>
<accession>A0ABY8IDC7</accession>
<name>A0ABY8IDC7_9HYPH</name>
<dbReference type="EMBL" id="CP117267">
    <property type="protein sequence ID" value="WFS21427.1"/>
    <property type="molecule type" value="Genomic_DNA"/>
</dbReference>
<dbReference type="RefSeq" id="WP_224127743.1">
    <property type="nucleotide sequence ID" value="NZ_CP117267.1"/>
</dbReference>
<organism evidence="1 2">
    <name type="scientific">Rhizobium rhododendri</name>
    <dbReference type="NCBI Taxonomy" id="2506430"/>
    <lineage>
        <taxon>Bacteria</taxon>
        <taxon>Pseudomonadati</taxon>
        <taxon>Pseudomonadota</taxon>
        <taxon>Alphaproteobacteria</taxon>
        <taxon>Hyphomicrobiales</taxon>
        <taxon>Rhizobiaceae</taxon>
        <taxon>Rhizobium/Agrobacterium group</taxon>
        <taxon>Rhizobium</taxon>
    </lineage>
</organism>
<proteinExistence type="predicted"/>
<evidence type="ECO:0000313" key="2">
    <source>
        <dbReference type="Proteomes" id="UP000318939"/>
    </source>
</evidence>
<gene>
    <name evidence="1" type="ORF">PR018_09500</name>
</gene>
<keyword evidence="2" id="KW-1185">Reference proteome</keyword>
<sequence>MSVIVEKNKTESVGVFNAVNVGAGMTTNVGLSYSVNAGSRINLMSNDTLSLTTQNSTALQSNGELHLTCGNSNVLMHEDGSIAISDTKLFLDFDEIEVNGEKRVVIDSGRIDLN</sequence>
<evidence type="ECO:0000313" key="1">
    <source>
        <dbReference type="EMBL" id="WFS21427.1"/>
    </source>
</evidence>
<protein>
    <submittedName>
        <fullName evidence="1">Uncharacterized protein</fullName>
    </submittedName>
</protein>
<dbReference type="Proteomes" id="UP000318939">
    <property type="component" value="Chromosome"/>
</dbReference>
<reference evidence="1" key="2">
    <citation type="journal article" date="2023" name="MicrobiologyOpen">
        <title>Genomics of the tumorigenes clade of the family Rhizobiaceae and description of Rhizobium rhododendri sp. nov.</title>
        <authorList>
            <person name="Kuzmanovic N."/>
            <person name="diCenzo G.C."/>
            <person name="Bunk B."/>
            <person name="Sproeer C."/>
            <person name="Fruehling A."/>
            <person name="Neumann-Schaal M."/>
            <person name="Overmann J."/>
            <person name="Smalla K."/>
        </authorList>
    </citation>
    <scope>NUCLEOTIDE SEQUENCE</scope>
    <source>
        <strain evidence="1">Rho-6.2</strain>
    </source>
</reference>